<dbReference type="Proteomes" id="UP000060630">
    <property type="component" value="Unassembled WGS sequence"/>
</dbReference>
<evidence type="ECO:0000256" key="9">
    <source>
        <dbReference type="ARBA" id="ARBA00047918"/>
    </source>
</evidence>
<evidence type="ECO:0000313" key="19">
    <source>
        <dbReference type="EMBL" id="KWA85979.1"/>
    </source>
</evidence>
<dbReference type="InterPro" id="IPR006253">
    <property type="entry name" value="Malate_synthG"/>
</dbReference>
<feature type="active site" description="Proton acceptor" evidence="11 13">
    <location>
        <position position="336"/>
    </location>
</feature>
<evidence type="ECO:0000259" key="15">
    <source>
        <dbReference type="Pfam" id="PF01274"/>
    </source>
</evidence>
<dbReference type="PANTHER" id="PTHR42739:SF1">
    <property type="entry name" value="MALATE SYNTHASE G"/>
    <property type="match status" value="1"/>
</dbReference>
<dbReference type="UniPathway" id="UPA00703">
    <property type="reaction ID" value="UER00720"/>
</dbReference>
<dbReference type="SUPFAM" id="SSF51645">
    <property type="entry name" value="Malate synthase G"/>
    <property type="match status" value="1"/>
</dbReference>
<feature type="binding site" evidence="11">
    <location>
        <position position="336"/>
    </location>
    <ligand>
        <name>glyoxylate</name>
        <dbReference type="ChEBI" id="CHEBI:36655"/>
    </ligand>
</feature>
<feature type="binding site" evidence="11">
    <location>
        <position position="272"/>
    </location>
    <ligand>
        <name>acetyl-CoA</name>
        <dbReference type="ChEBI" id="CHEBI:57288"/>
    </ligand>
</feature>
<sequence>MIDHDGLQVADALSQFIENEALPGTGIDKAAFWRGFSALVHDLAPRNRELLAERDRLQQELDTWHRAHPGPVRDHAAYRAFLEQIGYLVPAPASVAAATENVDSEIAQQAGPQLVVPLSIPRYALNAANARWGSLYDALYGTDALPEDNGAERTAAYNPTRGQRVIDYARGVLDNAAPLARGSHRDALRYRVQDGRLAVETNAGVTHLAQPEQLAGYQGAPDAPSAILLKHNGLHIEIQIDASTPIGRADVASVKDVVLEAAVSTIIDCEDSVAAVDADDKVQLYRNWLGLMQGTLVEEVAKGGKTFTRRLNADRDYTTPAGGTLTLHGRSLLFIRNVGHLMTNGAVLDRDGHEIPEGILDGVVTTLCALHDLKSKRNSRTGSIYIVKPKMHGPVEVAFSDTLFARIEDLYGLPRNTLKMGIMDEERRTSVNLAACIAATAARVAFINTGFLDRTGDEMHSSMEAGPMIRKGDMKTSAWITAYERNNVLAGLAAGLRGRAQIGKGMWAMPDLMHAMLEQKIGHPRAGANTAWVPSPTAATLHALHYHLVDVQAVQQELEKIPYESERDALLEGLLTIPVVERAEWSEAEILREVENNAQGILGYVVRWVEQGVGCSKVPDINNVALMEDRATLRISSQHIANWLRHGVITEDFVLGVFKRMARVVDQQNAGDANYRPMAPDFDASYAFKAACALALQGTTQPSGYTEPLLHRFRLAFKQHQRAG</sequence>
<comment type="catalytic activity">
    <reaction evidence="9 11 14">
        <text>glyoxylate + acetyl-CoA + H2O = (S)-malate + CoA + H(+)</text>
        <dbReference type="Rhea" id="RHEA:18181"/>
        <dbReference type="ChEBI" id="CHEBI:15377"/>
        <dbReference type="ChEBI" id="CHEBI:15378"/>
        <dbReference type="ChEBI" id="CHEBI:15589"/>
        <dbReference type="ChEBI" id="CHEBI:36655"/>
        <dbReference type="ChEBI" id="CHEBI:57287"/>
        <dbReference type="ChEBI" id="CHEBI:57288"/>
        <dbReference type="EC" id="2.3.3.9"/>
    </reaction>
</comment>
<dbReference type="Gene3D" id="1.20.1220.12">
    <property type="entry name" value="Malate synthase, domain III"/>
    <property type="match status" value="1"/>
</dbReference>
<keyword evidence="3 11" id="KW-0963">Cytoplasm</keyword>
<dbReference type="NCBIfam" id="TIGR01345">
    <property type="entry name" value="malate_syn_G"/>
    <property type="match status" value="1"/>
</dbReference>
<dbReference type="GO" id="GO:0006099">
    <property type="term" value="P:tricarboxylic acid cycle"/>
    <property type="evidence" value="ECO:0007669"/>
    <property type="project" value="UniProtKB-KW"/>
</dbReference>
<evidence type="ECO:0000256" key="8">
    <source>
        <dbReference type="ARBA" id="ARBA00023097"/>
    </source>
</evidence>
<feature type="active site" description="Proton donor" evidence="11 13">
    <location>
        <position position="629"/>
    </location>
</feature>
<comment type="similarity">
    <text evidence="11 14">Belongs to the malate synthase family. GlcB subfamily.</text>
</comment>
<keyword evidence="2 11" id="KW-0329">Glyoxylate bypass</keyword>
<dbReference type="InterPro" id="IPR046363">
    <property type="entry name" value="MS_N_TIM-barrel_dom"/>
</dbReference>
<feature type="domain" description="Malate synthase G alpha-beta insertion" evidence="17">
    <location>
        <begin position="157"/>
        <end position="231"/>
    </location>
</feature>
<dbReference type="GO" id="GO:0000287">
    <property type="term" value="F:magnesium ion binding"/>
    <property type="evidence" value="ECO:0007669"/>
    <property type="project" value="TreeGrafter"/>
</dbReference>
<feature type="binding site" evidence="11">
    <location>
        <begin position="450"/>
        <end position="453"/>
    </location>
    <ligand>
        <name>glyoxylate</name>
        <dbReference type="ChEBI" id="CHEBI:36655"/>
    </ligand>
</feature>
<name>A0A119HGS9_9BURK</name>
<keyword evidence="5 11" id="KW-0808">Transferase</keyword>
<evidence type="ECO:0000256" key="14">
    <source>
        <dbReference type="RuleBase" id="RU003572"/>
    </source>
</evidence>
<dbReference type="Gene3D" id="3.20.20.360">
    <property type="entry name" value="Malate synthase, domain 3"/>
    <property type="match status" value="2"/>
</dbReference>
<evidence type="ECO:0000259" key="17">
    <source>
        <dbReference type="Pfam" id="PF20658"/>
    </source>
</evidence>
<comment type="caution">
    <text evidence="11">Lacks conserved residue(s) required for the propagation of feature annotation.</text>
</comment>
<reference evidence="19 20" key="1">
    <citation type="submission" date="2015-11" db="EMBL/GenBank/DDBJ databases">
        <title>Expanding the genomic diversity of Burkholderia species for the development of highly accurate diagnostics.</title>
        <authorList>
            <person name="Sahl J."/>
            <person name="Keim P."/>
            <person name="Wagner D."/>
        </authorList>
    </citation>
    <scope>NUCLEOTIDE SEQUENCE [LARGE SCALE GENOMIC DNA]</scope>
    <source>
        <strain evidence="19 20">MSMB2087WGS</strain>
    </source>
</reference>
<keyword evidence="4 11" id="KW-0816">Tricarboxylic acid cycle</keyword>
<evidence type="ECO:0000256" key="12">
    <source>
        <dbReference type="NCBIfam" id="TIGR01345"/>
    </source>
</evidence>
<dbReference type="InterPro" id="IPR001465">
    <property type="entry name" value="Malate_synthase_TIM"/>
</dbReference>
<evidence type="ECO:0000256" key="7">
    <source>
        <dbReference type="ARBA" id="ARBA00022842"/>
    </source>
</evidence>
<dbReference type="InterPro" id="IPR011076">
    <property type="entry name" value="Malate_synth_sf"/>
</dbReference>
<dbReference type="InterPro" id="IPR048355">
    <property type="entry name" value="MS_C"/>
</dbReference>
<evidence type="ECO:0000256" key="6">
    <source>
        <dbReference type="ARBA" id="ARBA00022723"/>
    </source>
</evidence>
<feature type="domain" description="Malate synthase N-terminal" evidence="16">
    <location>
        <begin position="14"/>
        <end position="75"/>
    </location>
</feature>
<feature type="binding site" evidence="11">
    <location>
        <position position="425"/>
    </location>
    <ligand>
        <name>glyoxylate</name>
        <dbReference type="ChEBI" id="CHEBI:36655"/>
    </ligand>
</feature>
<dbReference type="PANTHER" id="PTHR42739">
    <property type="entry name" value="MALATE SYNTHASE G"/>
    <property type="match status" value="1"/>
</dbReference>
<dbReference type="EC" id="2.3.3.9" evidence="11 12"/>
<dbReference type="GO" id="GO:0009436">
    <property type="term" value="P:glyoxylate catabolic process"/>
    <property type="evidence" value="ECO:0007669"/>
    <property type="project" value="TreeGrafter"/>
</dbReference>
<evidence type="ECO:0000259" key="16">
    <source>
        <dbReference type="Pfam" id="PF20656"/>
    </source>
</evidence>
<evidence type="ECO:0000256" key="5">
    <source>
        <dbReference type="ARBA" id="ARBA00022679"/>
    </source>
</evidence>
<evidence type="ECO:0000256" key="2">
    <source>
        <dbReference type="ARBA" id="ARBA00022435"/>
    </source>
</evidence>
<feature type="domain" description="Malate synthase TIM barrel" evidence="15">
    <location>
        <begin position="333"/>
        <end position="575"/>
    </location>
</feature>
<evidence type="ECO:0000256" key="4">
    <source>
        <dbReference type="ARBA" id="ARBA00022532"/>
    </source>
</evidence>
<comment type="subcellular location">
    <subcellularLocation>
        <location evidence="11 14">Cytoplasm</location>
    </subcellularLocation>
</comment>
<dbReference type="Pfam" id="PF20658">
    <property type="entry name" value="MSG_insertion"/>
    <property type="match status" value="1"/>
</dbReference>
<dbReference type="RefSeq" id="WP_060191436.1">
    <property type="nucleotide sequence ID" value="NZ_LPHD01000013.1"/>
</dbReference>
<comment type="function">
    <text evidence="10 11">Involved in the glycolate utilization. Catalyzes the condensation and subsequent hydrolysis of acetyl-coenzyme A (acetyl-CoA) and glyoxylate to form malate and CoA.</text>
</comment>
<evidence type="ECO:0000256" key="13">
    <source>
        <dbReference type="PIRSR" id="PIRSR601465-50"/>
    </source>
</evidence>
<dbReference type="InterPro" id="IPR048356">
    <property type="entry name" value="MS_N"/>
</dbReference>
<feature type="domain" description="Malate synthase C-terminal" evidence="18">
    <location>
        <begin position="590"/>
        <end position="682"/>
    </location>
</feature>
<feature type="binding site" evidence="11">
    <location>
        <begin position="122"/>
        <end position="123"/>
    </location>
    <ligand>
        <name>acetyl-CoA</name>
        <dbReference type="ChEBI" id="CHEBI:57288"/>
    </ligand>
</feature>
<dbReference type="GO" id="GO:0005829">
    <property type="term" value="C:cytosol"/>
    <property type="evidence" value="ECO:0007669"/>
    <property type="project" value="TreeGrafter"/>
</dbReference>
<accession>A0A119HGS9</accession>
<dbReference type="Pfam" id="PF01274">
    <property type="entry name" value="MS_TIM-barrel"/>
    <property type="match status" value="1"/>
</dbReference>
<evidence type="ECO:0000256" key="11">
    <source>
        <dbReference type="HAMAP-Rule" id="MF_00641"/>
    </source>
</evidence>
<dbReference type="FunFam" id="3.20.20.360:FF:000002">
    <property type="entry name" value="Malate synthase G"/>
    <property type="match status" value="1"/>
</dbReference>
<feature type="binding site" evidence="11">
    <location>
        <position position="115"/>
    </location>
    <ligand>
        <name>acetyl-CoA</name>
        <dbReference type="ChEBI" id="CHEBI:57288"/>
    </ligand>
</feature>
<comment type="caution">
    <text evidence="19">The sequence shown here is derived from an EMBL/GenBank/DDBJ whole genome shotgun (WGS) entry which is preliminary data.</text>
</comment>
<dbReference type="NCBIfam" id="NF002825">
    <property type="entry name" value="PRK02999.1"/>
    <property type="match status" value="1"/>
</dbReference>
<dbReference type="GO" id="GO:0004474">
    <property type="term" value="F:malate synthase activity"/>
    <property type="evidence" value="ECO:0007669"/>
    <property type="project" value="UniProtKB-UniRule"/>
</dbReference>
<feature type="modified residue" description="Cysteine sulfenic acid (-SOH)" evidence="11">
    <location>
        <position position="615"/>
    </location>
</feature>
<dbReference type="AlphaFoldDB" id="A0A119HGS9"/>
<dbReference type="HAMAP" id="MF_00641">
    <property type="entry name" value="Malate_synth_G"/>
    <property type="match status" value="1"/>
</dbReference>
<protein>
    <recommendedName>
        <fullName evidence="11 12">Malate synthase G</fullName>
        <ecNumber evidence="11 12">2.3.3.9</ecNumber>
    </recommendedName>
</protein>
<feature type="binding site" evidence="11">
    <location>
        <position position="425"/>
    </location>
    <ligand>
        <name>Mg(2+)</name>
        <dbReference type="ChEBI" id="CHEBI:18420"/>
    </ligand>
</feature>
<dbReference type="Pfam" id="PF20659">
    <property type="entry name" value="MS_C"/>
    <property type="match status" value="1"/>
</dbReference>
<dbReference type="Pfam" id="PF20656">
    <property type="entry name" value="MS_N"/>
    <property type="match status" value="1"/>
</dbReference>
<evidence type="ECO:0000256" key="10">
    <source>
        <dbReference type="ARBA" id="ARBA00054368"/>
    </source>
</evidence>
<evidence type="ECO:0000256" key="1">
    <source>
        <dbReference type="ARBA" id="ARBA00001946"/>
    </source>
</evidence>
<dbReference type="EMBL" id="LPHD01000013">
    <property type="protein sequence ID" value="KWA85979.1"/>
    <property type="molecule type" value="Genomic_DNA"/>
</dbReference>
<proteinExistence type="inferred from homology"/>
<keyword evidence="6 11" id="KW-0479">Metal-binding</keyword>
<comment type="cofactor">
    <cofactor evidence="1 11">
        <name>Mg(2+)</name>
        <dbReference type="ChEBI" id="CHEBI:18420"/>
    </cofactor>
</comment>
<keyword evidence="7 11" id="KW-0460">Magnesium</keyword>
<evidence type="ECO:0000259" key="18">
    <source>
        <dbReference type="Pfam" id="PF20659"/>
    </source>
</evidence>
<feature type="binding site" evidence="11">
    <location>
        <position position="453"/>
    </location>
    <ligand>
        <name>Mg(2+)</name>
        <dbReference type="ChEBI" id="CHEBI:18420"/>
    </ligand>
</feature>
<dbReference type="InterPro" id="IPR048357">
    <property type="entry name" value="MSG_insertion"/>
</dbReference>
<gene>
    <name evidence="11" type="primary">glcB</name>
    <name evidence="19" type="ORF">WL29_11380</name>
</gene>
<comment type="subunit">
    <text evidence="11">Monomer.</text>
</comment>
<feature type="binding site" evidence="11">
    <location>
        <position position="309"/>
    </location>
    <ligand>
        <name>acetyl-CoA</name>
        <dbReference type="ChEBI" id="CHEBI:57288"/>
    </ligand>
</feature>
<dbReference type="GO" id="GO:0006097">
    <property type="term" value="P:glyoxylate cycle"/>
    <property type="evidence" value="ECO:0007669"/>
    <property type="project" value="UniProtKB-UniRule"/>
</dbReference>
<evidence type="ECO:0000313" key="20">
    <source>
        <dbReference type="Proteomes" id="UP000060630"/>
    </source>
</evidence>
<dbReference type="InterPro" id="IPR044856">
    <property type="entry name" value="Malate_synth_C_sf"/>
</dbReference>
<keyword evidence="8 11" id="KW-0558">Oxidation</keyword>
<organism evidence="19 20">
    <name type="scientific">Burkholderia ubonensis</name>
    <dbReference type="NCBI Taxonomy" id="101571"/>
    <lineage>
        <taxon>Bacteria</taxon>
        <taxon>Pseudomonadati</taxon>
        <taxon>Pseudomonadota</taxon>
        <taxon>Betaproteobacteria</taxon>
        <taxon>Burkholderiales</taxon>
        <taxon>Burkholderiaceae</taxon>
        <taxon>Burkholderia</taxon>
        <taxon>Burkholderia cepacia complex</taxon>
    </lineage>
</organism>
<feature type="binding site" evidence="11">
    <location>
        <position position="534"/>
    </location>
    <ligand>
        <name>acetyl-CoA</name>
        <dbReference type="ChEBI" id="CHEBI:57288"/>
    </ligand>
</feature>
<comment type="pathway">
    <text evidence="11 14">Carbohydrate metabolism; glyoxylate cycle; (S)-malate from isocitrate: step 2/2.</text>
</comment>
<evidence type="ECO:0000256" key="3">
    <source>
        <dbReference type="ARBA" id="ARBA00022490"/>
    </source>
</evidence>